<sequence length="765" mass="80651">MYNQTYTYTDSGNVTSIKDAPEGGQPSETQCFTYDYRQRLTEAWTPTSLSCATAPTKAALGGPAPYWRSYTYDAAGNRKSETAHASTDITRTYTYPTSGGAPGSKPHAVTSVASVTGTAAAVTQKYAYDEAGNTTCRPIGTTANTCPSTGTKDTAGQALTWTDEGSQSTAADKSGTTSYVYDADGNRLIRRDPTGTTVYLPGGQEVRKPTSGTATATRYYSHGGETIGVRTKAGLNWLLNDHHGTSTAFVAAVGLVATRRRMLPFGEDRGTAPASWPGDKGFLGGTKDNTGLTHLGAREYDPKLGRFVSVDPVMDLTKPDQWNGYSYANDNPVTLSDPSGLSPCTPDDGPDCMVGSNGKAQSRKEYEKKKSGASSSSSNSSGASSGSSSRGVSSPTNVWYGPPKMVIDPTPARIPVTDKAHHSNPWASFGKGVLSFAGEMVGAQAAKKCFSTGGKEGCTEAKLAIMPGMGPAKKGWAFGKGVGKRLKFWNKAPKPAAAGNEAAELGSKVAARCVDSFSGTTLVLMADGSRKKIQDIEVGDKVLATAPETGQDTSRSVTAVMIHHDTDLTDLKIRDGEGRISVVHTTQEHPFWESGEGAWTRAGKLQPGDLLSSPSGDSPRVEGATSFSGSTRMYNLSVAKIHTFYVVAGSTPVLVHNACPHVDLSGVPEDLRAQTDAVITSMDLDGSRPPGVRFGGSKDAPGIYSGNGLPARGDRYYVESDVVPTLRGQKRDHPARLVFGAAGDVWFSPDHYETFIPLRAPGCAC</sequence>
<accession>A0ABT9P970</accession>
<dbReference type="Gene3D" id="2.170.16.10">
    <property type="entry name" value="Hedgehog/Intein (Hint) domain"/>
    <property type="match status" value="1"/>
</dbReference>
<evidence type="ECO:0000259" key="5">
    <source>
        <dbReference type="SMART" id="SM00306"/>
    </source>
</evidence>
<dbReference type="InterPro" id="IPR022385">
    <property type="entry name" value="Rhs_assc_core"/>
</dbReference>
<evidence type="ECO:0000313" key="6">
    <source>
        <dbReference type="EMBL" id="MDP9829007.1"/>
    </source>
</evidence>
<evidence type="ECO:0000313" key="7">
    <source>
        <dbReference type="Proteomes" id="UP001235712"/>
    </source>
</evidence>
<dbReference type="Pfam" id="PF07591">
    <property type="entry name" value="PT-HINT"/>
    <property type="match status" value="1"/>
</dbReference>
<comment type="caution">
    <text evidence="6">The sequence shown here is derived from an EMBL/GenBank/DDBJ whole genome shotgun (WGS) entry which is preliminary data.</text>
</comment>
<dbReference type="SMART" id="SM00306">
    <property type="entry name" value="HintN"/>
    <property type="match status" value="1"/>
</dbReference>
<feature type="compositionally biased region" description="Low complexity" evidence="4">
    <location>
        <begin position="372"/>
        <end position="394"/>
    </location>
</feature>
<dbReference type="Gene3D" id="3.10.450.30">
    <property type="entry name" value="Microbial ribonucleases"/>
    <property type="match status" value="1"/>
</dbReference>
<dbReference type="PANTHER" id="PTHR32305:SF17">
    <property type="entry name" value="TRNA NUCLEASE WAPA"/>
    <property type="match status" value="1"/>
</dbReference>
<feature type="region of interest" description="Disordered" evidence="4">
    <location>
        <begin position="328"/>
        <end position="404"/>
    </location>
</feature>
<feature type="compositionally biased region" description="Polar residues" evidence="4">
    <location>
        <begin position="1"/>
        <end position="16"/>
    </location>
</feature>
<dbReference type="CDD" id="cd00081">
    <property type="entry name" value="Hint"/>
    <property type="match status" value="1"/>
</dbReference>
<evidence type="ECO:0000256" key="1">
    <source>
        <dbReference type="ARBA" id="ARBA00022722"/>
    </source>
</evidence>
<evidence type="ECO:0000256" key="4">
    <source>
        <dbReference type="SAM" id="MobiDB-lite"/>
    </source>
</evidence>
<gene>
    <name evidence="6" type="ORF">J2S57_004756</name>
</gene>
<organism evidence="6 7">
    <name type="scientific">Kineosporia succinea</name>
    <dbReference type="NCBI Taxonomy" id="84632"/>
    <lineage>
        <taxon>Bacteria</taxon>
        <taxon>Bacillati</taxon>
        <taxon>Actinomycetota</taxon>
        <taxon>Actinomycetes</taxon>
        <taxon>Kineosporiales</taxon>
        <taxon>Kineosporiaceae</taxon>
        <taxon>Kineosporia</taxon>
    </lineage>
</organism>
<dbReference type="InterPro" id="IPR050708">
    <property type="entry name" value="T6SS_VgrG/RHS"/>
</dbReference>
<dbReference type="Pfam" id="PF25023">
    <property type="entry name" value="TEN_YD-shell"/>
    <property type="match status" value="1"/>
</dbReference>
<dbReference type="NCBIfam" id="TIGR03696">
    <property type="entry name" value="Rhs_assc_core"/>
    <property type="match status" value="1"/>
</dbReference>
<keyword evidence="2" id="KW-0677">Repeat</keyword>
<name>A0ABT9P970_9ACTN</name>
<keyword evidence="1" id="KW-0540">Nuclease</keyword>
<dbReference type="EMBL" id="JAUSQZ010000001">
    <property type="protein sequence ID" value="MDP9829007.1"/>
    <property type="molecule type" value="Genomic_DNA"/>
</dbReference>
<dbReference type="SUPFAM" id="SSF51294">
    <property type="entry name" value="Hedgehog/intein (Hint) domain"/>
    <property type="match status" value="1"/>
</dbReference>
<dbReference type="Proteomes" id="UP001235712">
    <property type="component" value="Unassembled WGS sequence"/>
</dbReference>
<keyword evidence="3" id="KW-0378">Hydrolase</keyword>
<feature type="region of interest" description="Disordered" evidence="4">
    <location>
        <begin position="268"/>
        <end position="287"/>
    </location>
</feature>
<dbReference type="Gene3D" id="2.180.10.10">
    <property type="entry name" value="RHS repeat-associated core"/>
    <property type="match status" value="1"/>
</dbReference>
<evidence type="ECO:0000256" key="2">
    <source>
        <dbReference type="ARBA" id="ARBA00022737"/>
    </source>
</evidence>
<dbReference type="InterPro" id="IPR036844">
    <property type="entry name" value="Hint_dom_sf"/>
</dbReference>
<keyword evidence="7" id="KW-1185">Reference proteome</keyword>
<dbReference type="InterPro" id="IPR003587">
    <property type="entry name" value="Hint_dom_N"/>
</dbReference>
<reference evidence="6 7" key="1">
    <citation type="submission" date="2023-07" db="EMBL/GenBank/DDBJ databases">
        <title>Sequencing the genomes of 1000 actinobacteria strains.</title>
        <authorList>
            <person name="Klenk H.-P."/>
        </authorList>
    </citation>
    <scope>NUCLEOTIDE SEQUENCE [LARGE SCALE GENOMIC DNA]</scope>
    <source>
        <strain evidence="6 7">DSM 44388</strain>
    </source>
</reference>
<feature type="region of interest" description="Disordered" evidence="4">
    <location>
        <begin position="606"/>
        <end position="626"/>
    </location>
</feature>
<dbReference type="PANTHER" id="PTHR32305">
    <property type="match status" value="1"/>
</dbReference>
<proteinExistence type="predicted"/>
<feature type="domain" description="Hint" evidence="5">
    <location>
        <begin position="514"/>
        <end position="615"/>
    </location>
</feature>
<dbReference type="InterPro" id="IPR016191">
    <property type="entry name" value="Ribonuclease/ribotoxin"/>
</dbReference>
<evidence type="ECO:0000256" key="3">
    <source>
        <dbReference type="ARBA" id="ARBA00022801"/>
    </source>
</evidence>
<dbReference type="InterPro" id="IPR056823">
    <property type="entry name" value="TEN-like_YD-shell"/>
</dbReference>
<dbReference type="SUPFAM" id="SSF53933">
    <property type="entry name" value="Microbial ribonucleases"/>
    <property type="match status" value="1"/>
</dbReference>
<feature type="region of interest" description="Disordered" evidence="4">
    <location>
        <begin position="1"/>
        <end position="26"/>
    </location>
</feature>
<feature type="compositionally biased region" description="Polar residues" evidence="4">
    <location>
        <begin position="328"/>
        <end position="339"/>
    </location>
</feature>
<protein>
    <submittedName>
        <fullName evidence="6">RHS repeat-associated protein</fullName>
    </submittedName>
</protein>